<proteinExistence type="predicted"/>
<dbReference type="EMBL" id="QGKY02000094">
    <property type="protein sequence ID" value="KAF2603321.1"/>
    <property type="molecule type" value="Genomic_DNA"/>
</dbReference>
<organism evidence="1">
    <name type="scientific">Brassica cretica</name>
    <name type="common">Mustard</name>
    <dbReference type="NCBI Taxonomy" id="69181"/>
    <lineage>
        <taxon>Eukaryota</taxon>
        <taxon>Viridiplantae</taxon>
        <taxon>Streptophyta</taxon>
        <taxon>Embryophyta</taxon>
        <taxon>Tracheophyta</taxon>
        <taxon>Spermatophyta</taxon>
        <taxon>Magnoliopsida</taxon>
        <taxon>eudicotyledons</taxon>
        <taxon>Gunneridae</taxon>
        <taxon>Pentapetalae</taxon>
        <taxon>rosids</taxon>
        <taxon>malvids</taxon>
        <taxon>Brassicales</taxon>
        <taxon>Brassicaceae</taxon>
        <taxon>Brassiceae</taxon>
        <taxon>Brassica</taxon>
    </lineage>
</organism>
<accession>A0A8S9LB60</accession>
<reference evidence="1" key="1">
    <citation type="submission" date="2019-12" db="EMBL/GenBank/DDBJ databases">
        <title>Genome sequencing and annotation of Brassica cretica.</title>
        <authorList>
            <person name="Studholme D.J."/>
            <person name="Sarris P.F."/>
        </authorList>
    </citation>
    <scope>NUCLEOTIDE SEQUENCE</scope>
    <source>
        <strain evidence="1">PFS-102/07</strain>
        <tissue evidence="1">Leaf</tissue>
    </source>
</reference>
<evidence type="ECO:0000313" key="1">
    <source>
        <dbReference type="EMBL" id="KAF2603321.1"/>
    </source>
</evidence>
<protein>
    <submittedName>
        <fullName evidence="1">Uncharacterized protein</fullName>
    </submittedName>
</protein>
<dbReference type="AlphaFoldDB" id="A0A8S9LB60"/>
<sequence>MSTSVCRSMGVAACRAVLTLSGLEGCIIDRCSGDPIDQFGVGTVDRCSWSGVDRHQCDPPKLIRLSTSKSPSCSFSSFTTCQKSSPMMAFTWCFITSSSTLIVKAPCLLTTSHV</sequence>
<comment type="caution">
    <text evidence="1">The sequence shown here is derived from an EMBL/GenBank/DDBJ whole genome shotgun (WGS) entry which is preliminary data.</text>
</comment>
<name>A0A8S9LB60_BRACR</name>
<gene>
    <name evidence="1" type="ORF">F2Q70_00025915</name>
</gene>